<evidence type="ECO:0000313" key="4">
    <source>
        <dbReference type="Proteomes" id="UP000316726"/>
    </source>
</evidence>
<dbReference type="EMBL" id="CP031038">
    <property type="protein sequence ID" value="QDZ21513.1"/>
    <property type="molecule type" value="Genomic_DNA"/>
</dbReference>
<feature type="domain" description="DUF6815" evidence="2">
    <location>
        <begin position="271"/>
        <end position="373"/>
    </location>
</feature>
<dbReference type="PANTHER" id="PTHR21621:SF0">
    <property type="entry name" value="BETA-CITRYLGLUTAMATE SYNTHASE B-RELATED"/>
    <property type="match status" value="1"/>
</dbReference>
<protein>
    <recommendedName>
        <fullName evidence="2">DUF6815 domain-containing protein</fullName>
    </recommendedName>
</protein>
<dbReference type="GO" id="GO:0018169">
    <property type="term" value="F:ribosomal S6-glutamic acid ligase activity"/>
    <property type="evidence" value="ECO:0007669"/>
    <property type="project" value="TreeGrafter"/>
</dbReference>
<dbReference type="OrthoDB" id="10256152at2759"/>
<feature type="domain" description="DUF6815" evidence="2">
    <location>
        <begin position="634"/>
        <end position="734"/>
    </location>
</feature>
<evidence type="ECO:0000256" key="1">
    <source>
        <dbReference type="SAM" id="MobiDB-lite"/>
    </source>
</evidence>
<gene>
    <name evidence="3" type="ORF">A3770_05p40310</name>
</gene>
<dbReference type="NCBIfam" id="NF033816">
    <property type="entry name" value="Cj0069_fam"/>
    <property type="match status" value="4"/>
</dbReference>
<feature type="region of interest" description="Disordered" evidence="1">
    <location>
        <begin position="1"/>
        <end position="34"/>
    </location>
</feature>
<sequence>MGCGSSAPVDNVEAPTPKPKQKTPEAPAKAEVAVSANGAPALPTLLPQPENPTGKIVMIECEGGSDKKADGHRGDTIPISNALIEKGWECVPVFYSDAKYDEVKAMVMAADGFITRINPGTYPGVTQSKVDEMLREAAAAGVAPMQHPDVMQKMGAKDALVKIANLSCGMSDTYAYYDIESFKENFPKSVATGVRVLKQNRGSQGEGIWVCKVKEGQEGEVNGSTVLDLQEAVDNHKEEKTVDEFMTFCEQYIVGENGQLIDQRFLPRIVEGELRVNMIYDKPTEIVHKKPAEGGISATLKSGAKYVSYQPDDPQFKKLMDDFVNKDLPQIMPCLGMEGMPIPLIWTSDFILGDKVDGEDTYFVGEFNCSCVGITQQLHLKDQVADAVIKIVEMTKGIENPAPPLPVLLKQPENPTGKIVMIECEGGSDKKADGHRGDTIPISNALIKKGWSCVPVFYSDAKYDEVKAMVMAADGFITRINPGTYPGVTQSKVDEMLREAAAAGVAPMQHPDVMQKMGAKDALVKIANLSCGMSDTYAYYDIESFKENFPKSVATGVRVLKQNRGSQGEGIWVCKVKEGQEGEVNGSTVLDLQEAVDNHKEEKTVDEFMTFCEQYIVGENGQLIDQRFLPRIVEGELRVNMIYDKPTEIVHKKPAEGGISATLKSGAKYVSYQPDDPQFKKLMDDFVNKDLPQIMPCLGMEGMPIPLIWTSDFILGDKVDGEDTYFVGEFNCSALPENPTGKIVMIECEGGSDKKADGHRGDTIPISNALIEKGWECVPVFYSDAKYDEVKAMVMAADGFITRINPGTYPGVTQSKVDEMLREAAAAGVAPMQHPDVMQKMGAKDALVKIANLSCGMSDTYAYYDIESFKENFPKSVATGVRVLKQNRGSQGEGIWVCKVKEGQEGEVNGSTVLDLQEAVDNHKEEKTVDEFMTFCEQYIVGENGQLIDQRFLPRIVEGELRVNMIYDKPTEIVHKKPAEGGISATLKSGAKYVSYQPDDPQFKKLMDDFVNKDLPQIMPCLGMEGMPIPLIWTSDFILGDKVDGEDTYFVGEFNCSCVGITQQLHLKDQVADAVIKIVEMTKANPPAAPAAAEAPALPTLLPQPENPTGKIVMIECEGGSDKKADGHRGDTIPISNALIEKGWECVPVFYSDAKYDEVKAMVMAADGFITRINPGTYPGVTQSKVDEMLREAAAAGVAPMQHPDVMQKMGAKDALVKIANLSCGMSDTYAYYDIESFKENFPKSVATGVRVLKQNRGSQGEGIWVCKVKEGQEGEVNGSTVLDLQEAVDNHKEEKTVDEFMTFCEQYIVGENGQLIDQRFLPRIVEGELRVNMIYDKPTEIVHKKPAEGGISATLKSGAKYVSYQPDDPQFKKLMDDFVNKDLPQIMPCLGMEGMPIPLIWTSDFILGDKVDGEDTYFVGEFNCSCVGITQQLHLKDQVADAVIKIVEMTKANSS</sequence>
<dbReference type="GO" id="GO:0005524">
    <property type="term" value="F:ATP binding"/>
    <property type="evidence" value="ECO:0007669"/>
    <property type="project" value="InterPro"/>
</dbReference>
<dbReference type="GO" id="GO:0005737">
    <property type="term" value="C:cytoplasm"/>
    <property type="evidence" value="ECO:0007669"/>
    <property type="project" value="TreeGrafter"/>
</dbReference>
<dbReference type="Gene3D" id="3.30.1490.20">
    <property type="entry name" value="ATP-grasp fold, A domain"/>
    <property type="match status" value="4"/>
</dbReference>
<dbReference type="Gene3D" id="3.40.50.20">
    <property type="match status" value="4"/>
</dbReference>
<dbReference type="SUPFAM" id="SSF56059">
    <property type="entry name" value="Glutathione synthetase ATP-binding domain-like"/>
    <property type="match status" value="4"/>
</dbReference>
<keyword evidence="4" id="KW-1185">Reference proteome</keyword>
<reference evidence="3 4" key="1">
    <citation type="submission" date="2018-07" db="EMBL/GenBank/DDBJ databases">
        <title>The complete nuclear genome of the prasinophyte Chloropicon primus (CCMP1205).</title>
        <authorList>
            <person name="Pombert J.-F."/>
            <person name="Otis C."/>
            <person name="Turmel M."/>
            <person name="Lemieux C."/>
        </authorList>
    </citation>
    <scope>NUCLEOTIDE SEQUENCE [LARGE SCALE GENOMIC DNA]</scope>
    <source>
        <strain evidence="3 4">CCMP1205</strain>
    </source>
</reference>
<dbReference type="PANTHER" id="PTHR21621">
    <property type="entry name" value="RIBOSOMAL PROTEIN S6 MODIFICATION PROTEIN"/>
    <property type="match status" value="1"/>
</dbReference>
<dbReference type="InterPro" id="IPR013815">
    <property type="entry name" value="ATP_grasp_subdomain_1"/>
</dbReference>
<accession>A0A5B8MLZ2</accession>
<dbReference type="Proteomes" id="UP000316726">
    <property type="component" value="Chromosome 5"/>
</dbReference>
<evidence type="ECO:0000259" key="2">
    <source>
        <dbReference type="Pfam" id="PF20668"/>
    </source>
</evidence>
<dbReference type="Pfam" id="PF20668">
    <property type="entry name" value="DUF6815"/>
    <property type="match status" value="4"/>
</dbReference>
<dbReference type="Gene3D" id="3.30.470.20">
    <property type="entry name" value="ATP-grasp fold, B domain"/>
    <property type="match status" value="4"/>
</dbReference>
<organism evidence="3 4">
    <name type="scientific">Chloropicon primus</name>
    <dbReference type="NCBI Taxonomy" id="1764295"/>
    <lineage>
        <taxon>Eukaryota</taxon>
        <taxon>Viridiplantae</taxon>
        <taxon>Chlorophyta</taxon>
        <taxon>Chloropicophyceae</taxon>
        <taxon>Chloropicales</taxon>
        <taxon>Chloropicaceae</taxon>
        <taxon>Chloropicon</taxon>
    </lineage>
</organism>
<proteinExistence type="predicted"/>
<evidence type="ECO:0000313" key="3">
    <source>
        <dbReference type="EMBL" id="QDZ21513.1"/>
    </source>
</evidence>
<feature type="domain" description="DUF6815" evidence="2">
    <location>
        <begin position="958"/>
        <end position="1060"/>
    </location>
</feature>
<feature type="domain" description="DUF6815" evidence="2">
    <location>
        <begin position="1327"/>
        <end position="1429"/>
    </location>
</feature>
<dbReference type="InterPro" id="IPR049212">
    <property type="entry name" value="DUF6815"/>
</dbReference>
<name>A0A5B8MLZ2_9CHLO</name>